<dbReference type="Proteomes" id="UP001209713">
    <property type="component" value="Unassembled WGS sequence"/>
</dbReference>
<dbReference type="SUPFAM" id="SSF52096">
    <property type="entry name" value="ClpP/crotonase"/>
    <property type="match status" value="1"/>
</dbReference>
<dbReference type="EMBL" id="JAOVZB010000003">
    <property type="protein sequence ID" value="MCV2402630.1"/>
    <property type="molecule type" value="Genomic_DNA"/>
</dbReference>
<dbReference type="InterPro" id="IPR051053">
    <property type="entry name" value="ECH/Chromodomain_protein"/>
</dbReference>
<proteinExistence type="predicted"/>
<keyword evidence="5" id="KW-1185">Reference proteome</keyword>
<organism evidence="4 5">
    <name type="scientific">Marinomonas sargassi</name>
    <dbReference type="NCBI Taxonomy" id="2984494"/>
    <lineage>
        <taxon>Bacteria</taxon>
        <taxon>Pseudomonadati</taxon>
        <taxon>Pseudomonadota</taxon>
        <taxon>Gammaproteobacteria</taxon>
        <taxon>Oceanospirillales</taxon>
        <taxon>Oceanospirillaceae</taxon>
        <taxon>Marinomonas</taxon>
    </lineage>
</organism>
<dbReference type="Gene3D" id="3.90.226.10">
    <property type="entry name" value="2-enoyl-CoA Hydratase, Chain A, domain 1"/>
    <property type="match status" value="1"/>
</dbReference>
<evidence type="ECO:0000313" key="4">
    <source>
        <dbReference type="EMBL" id="MCV2402630.1"/>
    </source>
</evidence>
<keyword evidence="2" id="KW-0576">Peroxisome</keyword>
<reference evidence="4 5" key="1">
    <citation type="submission" date="2022-10" db="EMBL/GenBank/DDBJ databases">
        <title>Marinomonas transparenta sp. nov. and Marinomonas sargassi sp. nov., isolated from marine alga (Sargassum natans (L.) Gaillon).</title>
        <authorList>
            <person name="Wang Y."/>
        </authorList>
    </citation>
    <scope>NUCLEOTIDE SEQUENCE [LARGE SCALE GENOMIC DNA]</scope>
    <source>
        <strain evidence="4 5">C2222</strain>
    </source>
</reference>
<sequence length="247" mass="27155">MSLLVTEKIESGLQILCLNRVDKKNALNLEMYSLLSQALARAQENESIKATLLHGAGGNFSSGNDIDELAQPSEGMQAALTFLNALTHYKKPIIAAVEGASIGIGATLLLHCDMVISSREARFQFPFVKLGLVPEAASTYILPRLLGHLKAFEILVLGETFHANVAYDMSMVNHLCEEGEAYDLALLYAVRIASLPSFSVQTTKRLLKREVQPSLQTSLQQESILFKESLASNETQNTLKSFFLRPK</sequence>
<keyword evidence="3" id="KW-0413">Isomerase</keyword>
<dbReference type="PANTHER" id="PTHR43684">
    <property type="match status" value="1"/>
</dbReference>
<comment type="subcellular location">
    <subcellularLocation>
        <location evidence="1">Peroxisome</location>
    </subcellularLocation>
</comment>
<evidence type="ECO:0000313" key="5">
    <source>
        <dbReference type="Proteomes" id="UP001209713"/>
    </source>
</evidence>
<evidence type="ECO:0000256" key="2">
    <source>
        <dbReference type="ARBA" id="ARBA00023140"/>
    </source>
</evidence>
<dbReference type="Pfam" id="PF00378">
    <property type="entry name" value="ECH_1"/>
    <property type="match status" value="1"/>
</dbReference>
<dbReference type="RefSeq" id="WP_263530013.1">
    <property type="nucleotide sequence ID" value="NZ_JAOVZB010000003.1"/>
</dbReference>
<dbReference type="InterPro" id="IPR029045">
    <property type="entry name" value="ClpP/crotonase-like_dom_sf"/>
</dbReference>
<evidence type="ECO:0000256" key="1">
    <source>
        <dbReference type="ARBA" id="ARBA00004275"/>
    </source>
</evidence>
<accession>A0ABT2YRV9</accession>
<comment type="caution">
    <text evidence="4">The sequence shown here is derived from an EMBL/GenBank/DDBJ whole genome shotgun (WGS) entry which is preliminary data.</text>
</comment>
<dbReference type="PANTHER" id="PTHR43684:SF1">
    <property type="entry name" value="ENOYL-COA DELTA ISOMERASE 2"/>
    <property type="match status" value="1"/>
</dbReference>
<dbReference type="InterPro" id="IPR001753">
    <property type="entry name" value="Enoyl-CoA_hydra/iso"/>
</dbReference>
<name>A0ABT2YRV9_9GAMM</name>
<protein>
    <submittedName>
        <fullName evidence="4">Enoyl-CoA hydratase-related protein</fullName>
    </submittedName>
</protein>
<dbReference type="CDD" id="cd06558">
    <property type="entry name" value="crotonase-like"/>
    <property type="match status" value="1"/>
</dbReference>
<gene>
    <name evidence="4" type="ORF">OFY17_07020</name>
</gene>
<evidence type="ECO:0000256" key="3">
    <source>
        <dbReference type="ARBA" id="ARBA00023235"/>
    </source>
</evidence>